<name>A0A0K2SWH4_LEPSM</name>
<reference evidence="1" key="1">
    <citation type="submission" date="2014-05" db="EMBL/GenBank/DDBJ databases">
        <authorList>
            <person name="Chronopoulou M."/>
        </authorList>
    </citation>
    <scope>NUCLEOTIDE SEQUENCE</scope>
    <source>
        <tissue evidence="1">Whole organism</tissue>
    </source>
</reference>
<protein>
    <submittedName>
        <fullName evidence="1">Uncharacterized protein</fullName>
    </submittedName>
</protein>
<evidence type="ECO:0000313" key="1">
    <source>
        <dbReference type="EMBL" id="CDW18114.1"/>
    </source>
</evidence>
<dbReference type="EMBL" id="HACA01000753">
    <property type="protein sequence ID" value="CDW18114.1"/>
    <property type="molecule type" value="Transcribed_RNA"/>
</dbReference>
<proteinExistence type="predicted"/>
<accession>A0A0K2SWH4</accession>
<sequence>MSWNGLIDIVCSLDRDHYSLYSLLGTKTDAETIPQVLFFVGDGFPSGQDKNDVENLSRRKGSGGHNLKRDLEFMSRLVKKIKWESIKSIKLLTNNFSIKPSGGL</sequence>
<dbReference type="AlphaFoldDB" id="A0A0K2SWH4"/>
<organism evidence="1">
    <name type="scientific">Lepeophtheirus salmonis</name>
    <name type="common">Salmon louse</name>
    <name type="synonym">Caligus salmonis</name>
    <dbReference type="NCBI Taxonomy" id="72036"/>
    <lineage>
        <taxon>Eukaryota</taxon>
        <taxon>Metazoa</taxon>
        <taxon>Ecdysozoa</taxon>
        <taxon>Arthropoda</taxon>
        <taxon>Crustacea</taxon>
        <taxon>Multicrustacea</taxon>
        <taxon>Hexanauplia</taxon>
        <taxon>Copepoda</taxon>
        <taxon>Siphonostomatoida</taxon>
        <taxon>Caligidae</taxon>
        <taxon>Lepeophtheirus</taxon>
    </lineage>
</organism>